<dbReference type="Gene3D" id="2.40.160.60">
    <property type="entry name" value="Outer membrane protein transport protein (OMPP1/FadL/TodX)"/>
    <property type="match status" value="1"/>
</dbReference>
<keyword evidence="3" id="KW-1134">Transmembrane beta strand</keyword>
<evidence type="ECO:0000256" key="7">
    <source>
        <dbReference type="ARBA" id="ARBA00023237"/>
    </source>
</evidence>
<evidence type="ECO:0000256" key="3">
    <source>
        <dbReference type="ARBA" id="ARBA00022452"/>
    </source>
</evidence>
<feature type="signal peptide" evidence="9">
    <location>
        <begin position="1"/>
        <end position="20"/>
    </location>
</feature>
<evidence type="ECO:0000256" key="8">
    <source>
        <dbReference type="SAM" id="MobiDB-lite"/>
    </source>
</evidence>
<dbReference type="SUPFAM" id="SSF56935">
    <property type="entry name" value="Porins"/>
    <property type="match status" value="1"/>
</dbReference>
<keyword evidence="4" id="KW-0812">Transmembrane</keyword>
<proteinExistence type="inferred from homology"/>
<keyword evidence="6" id="KW-0472">Membrane</keyword>
<sequence length="452" mass="48059">MKLKTFAVCALSLATTQAIAAGFQLQEHSAVGLGRAFAGEAAMTDNASTISHNPALSGFFSTSQISAGFSYIDPEIDVNGTVSNPTVDQIAGNPSPGTEREARGEDIAPTAVVPNAYYIRPLNDQLSFGMIVNSNFGLSTDYDDDFAALDTADFAEIVTVNFSPTLSFKPDEKVSIGFGINIVYGDGTLENSFPVYESTVLSGVGAQIGAELPNNTVVKLEGDDWGFGWNAGIALKPTDALTLGFSYRSEVDLELEGDVSTDLENLSSLSVVPGLEGFAAYAQSAILDDGGTLDITLPAVTEFAAAYQVGQLTISGNATLTEWHVFEELAVTTDAGFTRVLAEENWNNAWRYAIGVGYEVSQALTLRAGFALDESPVPAEHRSLAIPDSDREWYSLGATYTMSQNVSFDFGYSFVSGEDVFVDAEETPLRNSFEGTSGGDAHIFAASVNYSF</sequence>
<keyword evidence="11" id="KW-1185">Reference proteome</keyword>
<organism evidence="10 11">
    <name type="scientific">Marinibactrum halimedae</name>
    <dbReference type="NCBI Taxonomy" id="1444977"/>
    <lineage>
        <taxon>Bacteria</taxon>
        <taxon>Pseudomonadati</taxon>
        <taxon>Pseudomonadota</taxon>
        <taxon>Gammaproteobacteria</taxon>
        <taxon>Cellvibrionales</taxon>
        <taxon>Cellvibrionaceae</taxon>
        <taxon>Marinibactrum</taxon>
    </lineage>
</organism>
<evidence type="ECO:0000256" key="5">
    <source>
        <dbReference type="ARBA" id="ARBA00022729"/>
    </source>
</evidence>
<gene>
    <name evidence="10" type="ORF">GCM10007877_27870</name>
</gene>
<dbReference type="PANTHER" id="PTHR35093:SF8">
    <property type="entry name" value="OUTER MEMBRANE PROTEIN NMB0088-RELATED"/>
    <property type="match status" value="1"/>
</dbReference>
<protein>
    <submittedName>
        <fullName evidence="10">Long-chain fatty acid transporter</fullName>
    </submittedName>
</protein>
<dbReference type="PANTHER" id="PTHR35093">
    <property type="entry name" value="OUTER MEMBRANE PROTEIN NMB0088-RELATED"/>
    <property type="match status" value="1"/>
</dbReference>
<comment type="caution">
    <text evidence="10">The sequence shown here is derived from an EMBL/GenBank/DDBJ whole genome shotgun (WGS) entry which is preliminary data.</text>
</comment>
<dbReference type="Pfam" id="PF03349">
    <property type="entry name" value="Toluene_X"/>
    <property type="match status" value="1"/>
</dbReference>
<feature type="chain" id="PRO_5041345310" evidence="9">
    <location>
        <begin position="21"/>
        <end position="452"/>
    </location>
</feature>
<dbReference type="AlphaFoldDB" id="A0AA37T4P3"/>
<evidence type="ECO:0000256" key="9">
    <source>
        <dbReference type="SAM" id="SignalP"/>
    </source>
</evidence>
<dbReference type="EMBL" id="BSPD01000065">
    <property type="protein sequence ID" value="GLS27068.1"/>
    <property type="molecule type" value="Genomic_DNA"/>
</dbReference>
<evidence type="ECO:0000256" key="2">
    <source>
        <dbReference type="ARBA" id="ARBA00008163"/>
    </source>
</evidence>
<feature type="region of interest" description="Disordered" evidence="8">
    <location>
        <begin position="83"/>
        <end position="104"/>
    </location>
</feature>
<dbReference type="InterPro" id="IPR005017">
    <property type="entry name" value="OMPP1/FadL/TodX"/>
</dbReference>
<dbReference type="GO" id="GO:0009279">
    <property type="term" value="C:cell outer membrane"/>
    <property type="evidence" value="ECO:0007669"/>
    <property type="project" value="UniProtKB-SubCell"/>
</dbReference>
<evidence type="ECO:0000256" key="4">
    <source>
        <dbReference type="ARBA" id="ARBA00022692"/>
    </source>
</evidence>
<dbReference type="RefSeq" id="WP_232592896.1">
    <property type="nucleotide sequence ID" value="NZ_BSPD01000065.1"/>
</dbReference>
<evidence type="ECO:0000313" key="11">
    <source>
        <dbReference type="Proteomes" id="UP001156870"/>
    </source>
</evidence>
<keyword evidence="5 9" id="KW-0732">Signal</keyword>
<dbReference type="GO" id="GO:0015483">
    <property type="term" value="F:long-chain fatty acid transporting porin activity"/>
    <property type="evidence" value="ECO:0007669"/>
    <property type="project" value="TreeGrafter"/>
</dbReference>
<name>A0AA37T4P3_9GAMM</name>
<reference evidence="10 11" key="1">
    <citation type="journal article" date="2014" name="Int. J. Syst. Evol. Microbiol.">
        <title>Complete genome sequence of Corynebacterium casei LMG S-19264T (=DSM 44701T), isolated from a smear-ripened cheese.</title>
        <authorList>
            <consortium name="US DOE Joint Genome Institute (JGI-PGF)"/>
            <person name="Walter F."/>
            <person name="Albersmeier A."/>
            <person name="Kalinowski J."/>
            <person name="Ruckert C."/>
        </authorList>
    </citation>
    <scope>NUCLEOTIDE SEQUENCE [LARGE SCALE GENOMIC DNA]</scope>
    <source>
        <strain evidence="10 11">NBRC 110095</strain>
    </source>
</reference>
<evidence type="ECO:0000256" key="1">
    <source>
        <dbReference type="ARBA" id="ARBA00004571"/>
    </source>
</evidence>
<dbReference type="Proteomes" id="UP001156870">
    <property type="component" value="Unassembled WGS sequence"/>
</dbReference>
<accession>A0AA37T4P3</accession>
<comment type="similarity">
    <text evidence="2">Belongs to the OmpP1/FadL family.</text>
</comment>
<comment type="subcellular location">
    <subcellularLocation>
        <location evidence="1">Cell outer membrane</location>
        <topology evidence="1">Multi-pass membrane protein</topology>
    </subcellularLocation>
</comment>
<keyword evidence="7" id="KW-0998">Cell outer membrane</keyword>
<evidence type="ECO:0000256" key="6">
    <source>
        <dbReference type="ARBA" id="ARBA00023136"/>
    </source>
</evidence>
<evidence type="ECO:0000313" key="10">
    <source>
        <dbReference type="EMBL" id="GLS27068.1"/>
    </source>
</evidence>